<sequence>MKRILLIIPIALSLVACSAQKLSDGALGTTAVHQGMQEELRISDNLVLPHYLPKAAALSKEVIEIDEPKGKRVMYLAPRLVPYYIAVQTMGDFDSEDQSVVSEATSFAEANIIRLRHKGINDTLLLNNAITYKFSDTEVAYQRVIRQDNNKVLHIYIFSLDHKLIFVQSWSDYVKKNEGYKKQFDTFVYRLIQNLESQVSINDDV</sequence>
<accession>A0ABY1ZDR3</accession>
<proteinExistence type="predicted"/>
<dbReference type="PROSITE" id="PS51257">
    <property type="entry name" value="PROKAR_LIPOPROTEIN"/>
    <property type="match status" value="1"/>
</dbReference>
<comment type="caution">
    <text evidence="2">The sequence shown here is derived from an EMBL/GenBank/DDBJ whole genome shotgun (WGS) entry which is preliminary data.</text>
</comment>
<evidence type="ECO:0000313" key="3">
    <source>
        <dbReference type="Proteomes" id="UP000313645"/>
    </source>
</evidence>
<name>A0ABY1ZDR3_9GAMM</name>
<evidence type="ECO:0000313" key="2">
    <source>
        <dbReference type="EMBL" id="TBW47486.1"/>
    </source>
</evidence>
<feature type="chain" id="PRO_5047389416" evidence="1">
    <location>
        <begin position="22"/>
        <end position="205"/>
    </location>
</feature>
<keyword evidence="3" id="KW-1185">Reference proteome</keyword>
<gene>
    <name evidence="2" type="ORF">EZI54_22635</name>
</gene>
<protein>
    <submittedName>
        <fullName evidence="2">Uncharacterized protein</fullName>
    </submittedName>
</protein>
<feature type="signal peptide" evidence="1">
    <location>
        <begin position="1"/>
        <end position="21"/>
    </location>
</feature>
<reference evidence="2 3" key="1">
    <citation type="submission" date="2019-02" db="EMBL/GenBank/DDBJ databases">
        <title>Marinobacter halodurans sp. nov., a marine bacterium isolated from sea tidal flat.</title>
        <authorList>
            <person name="Yoo Y."/>
            <person name="Lee D.W."/>
            <person name="Kim B.S."/>
            <person name="Kim J.-J."/>
        </authorList>
    </citation>
    <scope>NUCLEOTIDE SEQUENCE [LARGE SCALE GENOMIC DNA]</scope>
    <source>
        <strain evidence="2 3">YJ-S3-2</strain>
    </source>
</reference>
<dbReference type="RefSeq" id="WP_131484139.1">
    <property type="nucleotide sequence ID" value="NZ_SJDL01000066.1"/>
</dbReference>
<organism evidence="2 3">
    <name type="scientific">Marinobacter halodurans</name>
    <dbReference type="NCBI Taxonomy" id="2528979"/>
    <lineage>
        <taxon>Bacteria</taxon>
        <taxon>Pseudomonadati</taxon>
        <taxon>Pseudomonadota</taxon>
        <taxon>Gammaproteobacteria</taxon>
        <taxon>Pseudomonadales</taxon>
        <taxon>Marinobacteraceae</taxon>
        <taxon>Marinobacter</taxon>
    </lineage>
</organism>
<dbReference type="EMBL" id="SJDL01000066">
    <property type="protein sequence ID" value="TBW47486.1"/>
    <property type="molecule type" value="Genomic_DNA"/>
</dbReference>
<keyword evidence="1" id="KW-0732">Signal</keyword>
<evidence type="ECO:0000256" key="1">
    <source>
        <dbReference type="SAM" id="SignalP"/>
    </source>
</evidence>
<dbReference type="Proteomes" id="UP000313645">
    <property type="component" value="Unassembled WGS sequence"/>
</dbReference>